<feature type="transmembrane region" description="Helical" evidence="9">
    <location>
        <begin position="9"/>
        <end position="27"/>
    </location>
</feature>
<dbReference type="OrthoDB" id="9776359at2"/>
<evidence type="ECO:0000256" key="8">
    <source>
        <dbReference type="ARBA" id="ARBA00023136"/>
    </source>
</evidence>
<name>A3INN9_9CHRO</name>
<organism evidence="10 11">
    <name type="scientific">Crocosphaera chwakensis CCY0110</name>
    <dbReference type="NCBI Taxonomy" id="391612"/>
    <lineage>
        <taxon>Bacteria</taxon>
        <taxon>Bacillati</taxon>
        <taxon>Cyanobacteriota</taxon>
        <taxon>Cyanophyceae</taxon>
        <taxon>Oscillatoriophycideae</taxon>
        <taxon>Chroococcales</taxon>
        <taxon>Aphanothecaceae</taxon>
        <taxon>Crocosphaera</taxon>
        <taxon>Crocosphaera chwakensis</taxon>
    </lineage>
</organism>
<dbReference type="GO" id="GO:0055085">
    <property type="term" value="P:transmembrane transport"/>
    <property type="evidence" value="ECO:0007669"/>
    <property type="project" value="InterPro"/>
</dbReference>
<keyword evidence="11" id="KW-1185">Reference proteome</keyword>
<evidence type="ECO:0000256" key="6">
    <source>
        <dbReference type="ARBA" id="ARBA00022967"/>
    </source>
</evidence>
<feature type="transmembrane region" description="Helical" evidence="9">
    <location>
        <begin position="250"/>
        <end position="269"/>
    </location>
</feature>
<gene>
    <name evidence="10" type="ORF">CY0110_29719</name>
</gene>
<evidence type="ECO:0008006" key="12">
    <source>
        <dbReference type="Google" id="ProtNLM"/>
    </source>
</evidence>
<feature type="transmembrane region" description="Helical" evidence="9">
    <location>
        <begin position="195"/>
        <end position="214"/>
    </location>
</feature>
<dbReference type="Pfam" id="PF03116">
    <property type="entry name" value="NQR2_RnfD_RnfE"/>
    <property type="match status" value="1"/>
</dbReference>
<dbReference type="PANTHER" id="PTHR30578">
    <property type="entry name" value="ELECTRON TRANSPORT COMPLEX PROTEIN RNFD"/>
    <property type="match status" value="1"/>
</dbReference>
<comment type="caution">
    <text evidence="10">The sequence shown here is derived from an EMBL/GenBank/DDBJ whole genome shotgun (WGS) entry which is preliminary data.</text>
</comment>
<dbReference type="RefSeq" id="WP_008275010.1">
    <property type="nucleotide sequence ID" value="NZ_AAXW01000010.1"/>
</dbReference>
<keyword evidence="2" id="KW-0597">Phosphoprotein</keyword>
<evidence type="ECO:0000256" key="5">
    <source>
        <dbReference type="ARBA" id="ARBA00022692"/>
    </source>
</evidence>
<keyword evidence="7 9" id="KW-1133">Transmembrane helix</keyword>
<evidence type="ECO:0000313" key="11">
    <source>
        <dbReference type="Proteomes" id="UP000003781"/>
    </source>
</evidence>
<keyword evidence="6" id="KW-1278">Translocase</keyword>
<reference evidence="10 11" key="1">
    <citation type="submission" date="2007-03" db="EMBL/GenBank/DDBJ databases">
        <authorList>
            <person name="Stal L."/>
            <person name="Ferriera S."/>
            <person name="Johnson J."/>
            <person name="Kravitz S."/>
            <person name="Beeson K."/>
            <person name="Sutton G."/>
            <person name="Rogers Y.-H."/>
            <person name="Friedman R."/>
            <person name="Frazier M."/>
            <person name="Venter J.C."/>
        </authorList>
    </citation>
    <scope>NUCLEOTIDE SEQUENCE [LARGE SCALE GENOMIC DNA]</scope>
    <source>
        <strain evidence="10 11">CCY0110</strain>
    </source>
</reference>
<accession>A3INN9</accession>
<dbReference type="PANTHER" id="PTHR30578:SF0">
    <property type="entry name" value="ION-TRANSLOCATING OXIDOREDUCTASE COMPLEX SUBUNIT D"/>
    <property type="match status" value="1"/>
</dbReference>
<evidence type="ECO:0000256" key="1">
    <source>
        <dbReference type="ARBA" id="ARBA00022448"/>
    </source>
</evidence>
<feature type="transmembrane region" description="Helical" evidence="9">
    <location>
        <begin position="67"/>
        <end position="92"/>
    </location>
</feature>
<evidence type="ECO:0000256" key="2">
    <source>
        <dbReference type="ARBA" id="ARBA00022553"/>
    </source>
</evidence>
<dbReference type="InterPro" id="IPR004338">
    <property type="entry name" value="NqrB/RnfD"/>
</dbReference>
<evidence type="ECO:0000256" key="7">
    <source>
        <dbReference type="ARBA" id="ARBA00022989"/>
    </source>
</evidence>
<dbReference type="EMBL" id="AAXW01000010">
    <property type="protein sequence ID" value="EAZ91937.1"/>
    <property type="molecule type" value="Genomic_DNA"/>
</dbReference>
<feature type="transmembrane region" description="Helical" evidence="9">
    <location>
        <begin position="226"/>
        <end position="244"/>
    </location>
</feature>
<keyword evidence="8 9" id="KW-0472">Membrane</keyword>
<evidence type="ECO:0000256" key="4">
    <source>
        <dbReference type="ARBA" id="ARBA00022643"/>
    </source>
</evidence>
<dbReference type="Proteomes" id="UP000003781">
    <property type="component" value="Unassembled WGS sequence"/>
</dbReference>
<sequence length="287" mass="32873">MILQDDRDYQILFLSGFLGLGIITRDWSLKPELIIVVIISCLLTQFLLTSCIYFLKNKETINLNLSIINPLFMASWRSALITALGLCLLLRANQPTTMILAGSLAIASKFLFRVNNKHFFNPANFGIITALTLTQDAWVSPGQWGNDLWFLLLLLGSGAMILKRVGRWDTSAIFLGFYTLLEAIRNIWLGWSWDVLSHHLMTGSLLLFALFMLTDPRSIPNHYFSRIIWAIAIAFVTFMIQYSLYLPTAIFWALFFLSPLTILLDYCWYSPQFNWKISSKHLQLTGL</sequence>
<evidence type="ECO:0000256" key="3">
    <source>
        <dbReference type="ARBA" id="ARBA00022630"/>
    </source>
</evidence>
<feature type="transmembrane region" description="Helical" evidence="9">
    <location>
        <begin position="172"/>
        <end position="189"/>
    </location>
</feature>
<feature type="transmembrane region" description="Helical" evidence="9">
    <location>
        <begin position="148"/>
        <end position="165"/>
    </location>
</feature>
<proteinExistence type="predicted"/>
<dbReference type="eggNOG" id="COG1805">
    <property type="taxonomic scope" value="Bacteria"/>
</dbReference>
<keyword evidence="1" id="KW-0813">Transport</keyword>
<keyword evidence="4" id="KW-0288">FMN</keyword>
<evidence type="ECO:0000313" key="10">
    <source>
        <dbReference type="EMBL" id="EAZ91937.1"/>
    </source>
</evidence>
<keyword evidence="5 9" id="KW-0812">Transmembrane</keyword>
<keyword evidence="3" id="KW-0285">Flavoprotein</keyword>
<dbReference type="AlphaFoldDB" id="A3INN9"/>
<evidence type="ECO:0000256" key="9">
    <source>
        <dbReference type="SAM" id="Phobius"/>
    </source>
</evidence>
<feature type="transmembrane region" description="Helical" evidence="9">
    <location>
        <begin position="33"/>
        <end position="55"/>
    </location>
</feature>
<protein>
    <recommendedName>
        <fullName evidence="12">Na+-transporting NADH:ubiquinone oxidoreductase, subunit NqrB</fullName>
    </recommendedName>
</protein>
<dbReference type="GO" id="GO:0005886">
    <property type="term" value="C:plasma membrane"/>
    <property type="evidence" value="ECO:0007669"/>
    <property type="project" value="TreeGrafter"/>
</dbReference>